<proteinExistence type="predicted"/>
<organism evidence="1 2">
    <name type="scientific">Prorocentrum cordatum</name>
    <dbReference type="NCBI Taxonomy" id="2364126"/>
    <lineage>
        <taxon>Eukaryota</taxon>
        <taxon>Sar</taxon>
        <taxon>Alveolata</taxon>
        <taxon>Dinophyceae</taxon>
        <taxon>Prorocentrales</taxon>
        <taxon>Prorocentraceae</taxon>
        <taxon>Prorocentrum</taxon>
    </lineage>
</organism>
<gene>
    <name evidence="1" type="ORF">PCOR1329_LOCUS83247</name>
</gene>
<accession>A0ABN9Y7N8</accession>
<sequence length="103" mass="12213">MGGLLSAVKELPLEDQLKRHVNQMHADYDSYDNEQKCELVLFCMVDRMYEKEKKRLTLSVCDHQFRNYLTAALKTTSAKRKFSRAPATHMERELQDWVEQLMM</sequence>
<evidence type="ECO:0000313" key="2">
    <source>
        <dbReference type="Proteomes" id="UP001189429"/>
    </source>
</evidence>
<dbReference type="EMBL" id="CAUYUJ010022048">
    <property type="protein sequence ID" value="CAK0908617.1"/>
    <property type="molecule type" value="Genomic_DNA"/>
</dbReference>
<reference evidence="1" key="1">
    <citation type="submission" date="2023-10" db="EMBL/GenBank/DDBJ databases">
        <authorList>
            <person name="Chen Y."/>
            <person name="Shah S."/>
            <person name="Dougan E. K."/>
            <person name="Thang M."/>
            <person name="Chan C."/>
        </authorList>
    </citation>
    <scope>NUCLEOTIDE SEQUENCE [LARGE SCALE GENOMIC DNA]</scope>
</reference>
<evidence type="ECO:0000313" key="1">
    <source>
        <dbReference type="EMBL" id="CAK0908617.1"/>
    </source>
</evidence>
<comment type="caution">
    <text evidence="1">The sequence shown here is derived from an EMBL/GenBank/DDBJ whole genome shotgun (WGS) entry which is preliminary data.</text>
</comment>
<keyword evidence="2" id="KW-1185">Reference proteome</keyword>
<protein>
    <submittedName>
        <fullName evidence="1">Uncharacterized protein</fullName>
    </submittedName>
</protein>
<dbReference type="Proteomes" id="UP001189429">
    <property type="component" value="Unassembled WGS sequence"/>
</dbReference>
<name>A0ABN9Y7N8_9DINO</name>